<dbReference type="GO" id="GO:0006355">
    <property type="term" value="P:regulation of DNA-templated transcription"/>
    <property type="evidence" value="ECO:0007669"/>
    <property type="project" value="InterPro"/>
</dbReference>
<comment type="catalytic activity">
    <reaction evidence="1">
        <text>ATP + protein L-histidine = ADP + protein N-phospho-L-histidine.</text>
        <dbReference type="EC" id="2.7.13.3"/>
    </reaction>
</comment>
<keyword evidence="3" id="KW-0597">Phosphoprotein</keyword>
<evidence type="ECO:0000313" key="10">
    <source>
        <dbReference type="EMBL" id="RVU34804.1"/>
    </source>
</evidence>
<dbReference type="Pfam" id="PF02518">
    <property type="entry name" value="HATPase_c"/>
    <property type="match status" value="1"/>
</dbReference>
<dbReference type="InterPro" id="IPR050736">
    <property type="entry name" value="Sensor_HK_Regulatory"/>
</dbReference>
<dbReference type="PROSITE" id="PS50109">
    <property type="entry name" value="HIS_KIN"/>
    <property type="match status" value="1"/>
</dbReference>
<evidence type="ECO:0000259" key="7">
    <source>
        <dbReference type="PROSITE" id="PS50109"/>
    </source>
</evidence>
<dbReference type="InterPro" id="IPR004358">
    <property type="entry name" value="Sig_transdc_His_kin-like_C"/>
</dbReference>
<gene>
    <name evidence="10" type="ORF">EOI86_18330</name>
</gene>
<feature type="domain" description="PAC" evidence="9">
    <location>
        <begin position="90"/>
        <end position="142"/>
    </location>
</feature>
<dbReference type="InterPro" id="IPR000014">
    <property type="entry name" value="PAS"/>
</dbReference>
<dbReference type="EC" id="2.7.13.3" evidence="2"/>
<dbReference type="InterPro" id="IPR036890">
    <property type="entry name" value="HATPase_C_sf"/>
</dbReference>
<name>A0A3S2Y162_9PROT</name>
<reference evidence="11" key="1">
    <citation type="submission" date="2019-01" db="EMBL/GenBank/DDBJ databases">
        <title>Gri0909 isolated from a small marine red alga.</title>
        <authorList>
            <person name="Kim J."/>
            <person name="Jeong S.E."/>
            <person name="Jeon C.O."/>
        </authorList>
    </citation>
    <scope>NUCLEOTIDE SEQUENCE [LARGE SCALE GENOMIC DNA]</scope>
    <source>
        <strain evidence="11">Gri0909</strain>
    </source>
</reference>
<evidence type="ECO:0000256" key="3">
    <source>
        <dbReference type="ARBA" id="ARBA00022553"/>
    </source>
</evidence>
<dbReference type="PANTHER" id="PTHR43711:SF31">
    <property type="entry name" value="HISTIDINE KINASE"/>
    <property type="match status" value="1"/>
</dbReference>
<evidence type="ECO:0000256" key="1">
    <source>
        <dbReference type="ARBA" id="ARBA00000085"/>
    </source>
</evidence>
<dbReference type="NCBIfam" id="TIGR00229">
    <property type="entry name" value="sensory_box"/>
    <property type="match status" value="2"/>
</dbReference>
<proteinExistence type="predicted"/>
<dbReference type="GO" id="GO:0000155">
    <property type="term" value="F:phosphorelay sensor kinase activity"/>
    <property type="evidence" value="ECO:0007669"/>
    <property type="project" value="InterPro"/>
</dbReference>
<evidence type="ECO:0000256" key="4">
    <source>
        <dbReference type="ARBA" id="ARBA00022679"/>
    </source>
</evidence>
<dbReference type="AlphaFoldDB" id="A0A3S2Y162"/>
<evidence type="ECO:0000256" key="5">
    <source>
        <dbReference type="ARBA" id="ARBA00022777"/>
    </source>
</evidence>
<dbReference type="SMART" id="SM00388">
    <property type="entry name" value="HisKA"/>
    <property type="match status" value="1"/>
</dbReference>
<dbReference type="InterPro" id="IPR000700">
    <property type="entry name" value="PAS-assoc_C"/>
</dbReference>
<dbReference type="PANTHER" id="PTHR43711">
    <property type="entry name" value="TWO-COMPONENT HISTIDINE KINASE"/>
    <property type="match status" value="1"/>
</dbReference>
<feature type="domain" description="PAS" evidence="8">
    <location>
        <begin position="16"/>
        <end position="57"/>
    </location>
</feature>
<evidence type="ECO:0000259" key="8">
    <source>
        <dbReference type="PROSITE" id="PS50112"/>
    </source>
</evidence>
<feature type="domain" description="Histidine kinase" evidence="7">
    <location>
        <begin position="289"/>
        <end position="508"/>
    </location>
</feature>
<dbReference type="InterPro" id="IPR001610">
    <property type="entry name" value="PAC"/>
</dbReference>
<comment type="caution">
    <text evidence="10">The sequence shown here is derived from an EMBL/GenBank/DDBJ whole genome shotgun (WGS) entry which is preliminary data.</text>
</comment>
<feature type="domain" description="PAC" evidence="9">
    <location>
        <begin position="218"/>
        <end position="271"/>
    </location>
</feature>
<dbReference type="SMART" id="SM00091">
    <property type="entry name" value="PAS"/>
    <property type="match status" value="2"/>
</dbReference>
<dbReference type="SUPFAM" id="SSF55874">
    <property type="entry name" value="ATPase domain of HSP90 chaperone/DNA topoisomerase II/histidine kinase"/>
    <property type="match status" value="1"/>
</dbReference>
<organism evidence="10 11">
    <name type="scientific">Hwanghaeella grinnelliae</name>
    <dbReference type="NCBI Taxonomy" id="2500179"/>
    <lineage>
        <taxon>Bacteria</taxon>
        <taxon>Pseudomonadati</taxon>
        <taxon>Pseudomonadota</taxon>
        <taxon>Alphaproteobacteria</taxon>
        <taxon>Rhodospirillales</taxon>
        <taxon>Rhodospirillaceae</taxon>
        <taxon>Hwanghaeella</taxon>
    </lineage>
</organism>
<evidence type="ECO:0000313" key="11">
    <source>
        <dbReference type="Proteomes" id="UP000287447"/>
    </source>
</evidence>
<accession>A0A3S2Y162</accession>
<dbReference type="SMART" id="SM00086">
    <property type="entry name" value="PAC"/>
    <property type="match status" value="2"/>
</dbReference>
<dbReference type="InterPro" id="IPR003594">
    <property type="entry name" value="HATPase_dom"/>
</dbReference>
<dbReference type="FunFam" id="3.30.565.10:FF:000006">
    <property type="entry name" value="Sensor histidine kinase WalK"/>
    <property type="match status" value="1"/>
</dbReference>
<evidence type="ECO:0000256" key="2">
    <source>
        <dbReference type="ARBA" id="ARBA00012438"/>
    </source>
</evidence>
<dbReference type="Pfam" id="PF00512">
    <property type="entry name" value="HisKA"/>
    <property type="match status" value="1"/>
</dbReference>
<dbReference type="InterPro" id="IPR003661">
    <property type="entry name" value="HisK_dim/P_dom"/>
</dbReference>
<dbReference type="PRINTS" id="PR00344">
    <property type="entry name" value="BCTRLSENSOR"/>
</dbReference>
<keyword evidence="6" id="KW-0902">Two-component regulatory system</keyword>
<dbReference type="SMART" id="SM00387">
    <property type="entry name" value="HATPase_c"/>
    <property type="match status" value="1"/>
</dbReference>
<evidence type="ECO:0000256" key="6">
    <source>
        <dbReference type="ARBA" id="ARBA00023012"/>
    </source>
</evidence>
<keyword evidence="5 10" id="KW-0418">Kinase</keyword>
<dbReference type="PROSITE" id="PS50113">
    <property type="entry name" value="PAC"/>
    <property type="match status" value="2"/>
</dbReference>
<dbReference type="Gene3D" id="3.30.450.20">
    <property type="entry name" value="PAS domain"/>
    <property type="match status" value="2"/>
</dbReference>
<keyword evidence="4" id="KW-0808">Transferase</keyword>
<dbReference type="Proteomes" id="UP000287447">
    <property type="component" value="Unassembled WGS sequence"/>
</dbReference>
<dbReference type="EMBL" id="SADE01000003">
    <property type="protein sequence ID" value="RVU34804.1"/>
    <property type="molecule type" value="Genomic_DNA"/>
</dbReference>
<dbReference type="SUPFAM" id="SSF55785">
    <property type="entry name" value="PYP-like sensor domain (PAS domain)"/>
    <property type="match status" value="2"/>
</dbReference>
<dbReference type="RefSeq" id="WP_127766976.1">
    <property type="nucleotide sequence ID" value="NZ_SADE01000003.1"/>
</dbReference>
<dbReference type="InterPro" id="IPR036097">
    <property type="entry name" value="HisK_dim/P_sf"/>
</dbReference>
<evidence type="ECO:0000259" key="9">
    <source>
        <dbReference type="PROSITE" id="PS50113"/>
    </source>
</evidence>
<dbReference type="InterPro" id="IPR005467">
    <property type="entry name" value="His_kinase_dom"/>
</dbReference>
<dbReference type="InterPro" id="IPR013767">
    <property type="entry name" value="PAS_fold"/>
</dbReference>
<dbReference type="OrthoDB" id="8477705at2"/>
<dbReference type="InterPro" id="IPR035965">
    <property type="entry name" value="PAS-like_dom_sf"/>
</dbReference>
<feature type="domain" description="PAS" evidence="8">
    <location>
        <begin position="143"/>
        <end position="213"/>
    </location>
</feature>
<protein>
    <recommendedName>
        <fullName evidence="2">histidine kinase</fullName>
        <ecNumber evidence="2">2.7.13.3</ecNumber>
    </recommendedName>
</protein>
<dbReference type="CDD" id="cd00130">
    <property type="entry name" value="PAS"/>
    <property type="match status" value="2"/>
</dbReference>
<sequence>MVASSETSASVIFAGIDSRLRDMVEHAGVGLYAIDIQGRYLFVNRHFAEMLGYASPQDCLQADLQVLDIFEDPNDREISRERCLREQHIVDFLFKAKRQDGSNLWVSENCSVIREANGEVSGFVGSIADVTSYVEATEKLQAAELDFRRFVERAPEGIYRSSLDGKQLMANPALVKLNGYDSEEEQLKAVKDISLEWYVDPKRREQFIERLEKDGFVENFESEIYAHKTRERIWISENAYIVRDDDGKPLFYEGTVRDITEKKLSERQLRKALHTAEEADRAKARFLAHMSHELRTPLNAILGFSDLIRKLVTDGMPPEKIVEYSTDIHESGKHLLDLINDVLDLSRIESDAMKVEIEPVDTKRAMETAIEVVRPMALQKSIDLVLETRGAAFVVADPRRLHQCLLNLLSNAIKFSHEAGKVTLKAEATDIDVSLGVADEGMGIPKELLPTIGQPFVTLDDPTDKAQKGTGLGLTITHSLAKLMNGSMVVESTFGEGTCVTITLPRFIRD</sequence>
<dbReference type="Gene3D" id="1.10.287.130">
    <property type="match status" value="1"/>
</dbReference>
<dbReference type="Pfam" id="PF00989">
    <property type="entry name" value="PAS"/>
    <property type="match status" value="1"/>
</dbReference>
<dbReference type="SUPFAM" id="SSF47384">
    <property type="entry name" value="Homodimeric domain of signal transducing histidine kinase"/>
    <property type="match status" value="1"/>
</dbReference>
<keyword evidence="11" id="KW-1185">Reference proteome</keyword>
<dbReference type="CDD" id="cd00082">
    <property type="entry name" value="HisKA"/>
    <property type="match status" value="1"/>
</dbReference>
<dbReference type="PROSITE" id="PS50112">
    <property type="entry name" value="PAS"/>
    <property type="match status" value="2"/>
</dbReference>
<dbReference type="Gene3D" id="3.30.565.10">
    <property type="entry name" value="Histidine kinase-like ATPase, C-terminal domain"/>
    <property type="match status" value="1"/>
</dbReference>
<dbReference type="Pfam" id="PF13426">
    <property type="entry name" value="PAS_9"/>
    <property type="match status" value="1"/>
</dbReference>